<reference evidence="2" key="1">
    <citation type="submission" date="2020-01" db="EMBL/GenBank/DDBJ databases">
        <authorList>
            <person name="Rat A."/>
        </authorList>
    </citation>
    <scope>NUCLEOTIDE SEQUENCE</scope>
    <source>
        <strain evidence="2">LMG 31228</strain>
    </source>
</reference>
<proteinExistence type="predicted"/>
<comment type="caution">
    <text evidence="2">The sequence shown here is derived from an EMBL/GenBank/DDBJ whole genome shotgun (WGS) entry which is preliminary data.</text>
</comment>
<protein>
    <submittedName>
        <fullName evidence="2">ABC transporter substrate-binding protein</fullName>
    </submittedName>
</protein>
<sequence length="191" mass="19607">MRRAAALLLPAMLAAAVALAQDARGFVAEVEARLRAARALPDPAARQAACRQAFATAFDAHALAQTAAGPRWEGFDAALRSELTAATGARLGRECAPLLAAPEAGAAEVVRERATSSGWRLTTRLARAGTGDLILVWAVAPGGAMGWRLTDMSVDGVGFGATLRSELDALLAVHEGDARAAVAALAAGSRR</sequence>
<gene>
    <name evidence="2" type="ORF">GXW74_03155</name>
</gene>
<dbReference type="InterPro" id="IPR008869">
    <property type="entry name" value="MlaC/ttg2D"/>
</dbReference>
<feature type="chain" id="PRO_5040826160" evidence="1">
    <location>
        <begin position="21"/>
        <end position="191"/>
    </location>
</feature>
<reference evidence="2" key="2">
    <citation type="journal article" date="2021" name="Syst. Appl. Microbiol.">
        <title>Roseomonas hellenica sp. nov., isolated from roots of wild-growing Alkanna tinctoria.</title>
        <authorList>
            <person name="Rat A."/>
            <person name="Naranjo H.D."/>
            <person name="Lebbe L."/>
            <person name="Cnockaert M."/>
            <person name="Krigas N."/>
            <person name="Grigoriadou K."/>
            <person name="Maloupa E."/>
            <person name="Willems A."/>
        </authorList>
    </citation>
    <scope>NUCLEOTIDE SEQUENCE</scope>
    <source>
        <strain evidence="2">LMG 31228</strain>
    </source>
</reference>
<evidence type="ECO:0000313" key="3">
    <source>
        <dbReference type="Proteomes" id="UP001138709"/>
    </source>
</evidence>
<organism evidence="2 3">
    <name type="scientific">Neoroseomonas eburnea</name>
    <dbReference type="NCBI Taxonomy" id="1346889"/>
    <lineage>
        <taxon>Bacteria</taxon>
        <taxon>Pseudomonadati</taxon>
        <taxon>Pseudomonadota</taxon>
        <taxon>Alphaproteobacteria</taxon>
        <taxon>Acetobacterales</taxon>
        <taxon>Acetobacteraceae</taxon>
        <taxon>Neoroseomonas</taxon>
    </lineage>
</organism>
<feature type="signal peptide" evidence="1">
    <location>
        <begin position="1"/>
        <end position="20"/>
    </location>
</feature>
<keyword evidence="3" id="KW-1185">Reference proteome</keyword>
<dbReference type="Gene3D" id="3.10.450.710">
    <property type="entry name" value="Tgt2/MlaC"/>
    <property type="match status" value="1"/>
</dbReference>
<dbReference type="EMBL" id="JAAEDL010000002">
    <property type="protein sequence ID" value="MBR0679472.1"/>
    <property type="molecule type" value="Genomic_DNA"/>
</dbReference>
<keyword evidence="1" id="KW-0732">Signal</keyword>
<dbReference type="Pfam" id="PF05494">
    <property type="entry name" value="MlaC"/>
    <property type="match status" value="1"/>
</dbReference>
<name>A0A9X9X6Y6_9PROT</name>
<evidence type="ECO:0000313" key="2">
    <source>
        <dbReference type="EMBL" id="MBR0679472.1"/>
    </source>
</evidence>
<dbReference type="InterPro" id="IPR042245">
    <property type="entry name" value="Tgt2/MlaC_sf"/>
</dbReference>
<evidence type="ECO:0000256" key="1">
    <source>
        <dbReference type="SAM" id="SignalP"/>
    </source>
</evidence>
<dbReference type="RefSeq" id="WP_211844826.1">
    <property type="nucleotide sequence ID" value="NZ_JAAEDL010000002.1"/>
</dbReference>
<dbReference type="AlphaFoldDB" id="A0A9X9X6Y6"/>
<accession>A0A9X9X6Y6</accession>
<dbReference type="Proteomes" id="UP001138709">
    <property type="component" value="Unassembled WGS sequence"/>
</dbReference>